<feature type="transmembrane region" description="Helical" evidence="7">
    <location>
        <begin position="123"/>
        <end position="143"/>
    </location>
</feature>
<feature type="transmembrane region" description="Helical" evidence="7">
    <location>
        <begin position="28"/>
        <end position="49"/>
    </location>
</feature>
<reference evidence="9 10" key="1">
    <citation type="submission" date="2021-03" db="EMBL/GenBank/DDBJ databases">
        <title>Sequencing the genomes of 1000 actinobacteria strains.</title>
        <authorList>
            <person name="Klenk H.-P."/>
        </authorList>
    </citation>
    <scope>NUCLEOTIDE SEQUENCE [LARGE SCALE GENOMIC DNA]</scope>
    <source>
        <strain evidence="9 10">DSM 18824</strain>
    </source>
</reference>
<feature type="transmembrane region" description="Helical" evidence="7">
    <location>
        <begin position="182"/>
        <end position="200"/>
    </location>
</feature>
<accession>A0ABS4UWM9</accession>
<dbReference type="SUPFAM" id="SSF161098">
    <property type="entry name" value="MetI-like"/>
    <property type="match status" value="1"/>
</dbReference>
<dbReference type="RefSeq" id="WP_245359749.1">
    <property type="nucleotide sequence ID" value="NZ_BAAAVU010000023.1"/>
</dbReference>
<sequence>MSATATMGDQGRRLSGSRRRRGGGLPPVLLAFILVPLLVEATWVLWPAIQGFYLSTLKWDGITSPEFVGSSNYRAMIHDPVFQTAFKNTIIWLVLFGGLSILGGLGMAMLLQRDRRGVSFYRSVLFLPVVLSMTAGALVWGVFLQPDGPANQVLKLLGLGSFQHFWLADPKVALYSMTLPALWRQIGYLMVLFIAGLKAIDPQLYEAARIDGASRWQEFRHITIPQLRSVNGVVIAVTIIDALRSFDVVWALTRGGPYHSTELLSTYMYSEAFQSRQLGYASALAVVIFLLASAVIVTHLVRAFREDSD</sequence>
<name>A0ABS4UWM9_9ACTN</name>
<organism evidence="9 10">
    <name type="scientific">Kribbella aluminosa</name>
    <dbReference type="NCBI Taxonomy" id="416017"/>
    <lineage>
        <taxon>Bacteria</taxon>
        <taxon>Bacillati</taxon>
        <taxon>Actinomycetota</taxon>
        <taxon>Actinomycetes</taxon>
        <taxon>Propionibacteriales</taxon>
        <taxon>Kribbellaceae</taxon>
        <taxon>Kribbella</taxon>
    </lineage>
</organism>
<dbReference type="PROSITE" id="PS50928">
    <property type="entry name" value="ABC_TM1"/>
    <property type="match status" value="1"/>
</dbReference>
<dbReference type="PANTHER" id="PTHR30193">
    <property type="entry name" value="ABC TRANSPORTER PERMEASE PROTEIN"/>
    <property type="match status" value="1"/>
</dbReference>
<evidence type="ECO:0000256" key="4">
    <source>
        <dbReference type="ARBA" id="ARBA00022692"/>
    </source>
</evidence>
<evidence type="ECO:0000256" key="2">
    <source>
        <dbReference type="ARBA" id="ARBA00022448"/>
    </source>
</evidence>
<evidence type="ECO:0000313" key="9">
    <source>
        <dbReference type="EMBL" id="MBP2356054.1"/>
    </source>
</evidence>
<dbReference type="EMBL" id="JAGINT010000002">
    <property type="protein sequence ID" value="MBP2356054.1"/>
    <property type="molecule type" value="Genomic_DNA"/>
</dbReference>
<evidence type="ECO:0000259" key="8">
    <source>
        <dbReference type="PROSITE" id="PS50928"/>
    </source>
</evidence>
<dbReference type="Gene3D" id="1.10.3720.10">
    <property type="entry name" value="MetI-like"/>
    <property type="match status" value="1"/>
</dbReference>
<dbReference type="InterPro" id="IPR035906">
    <property type="entry name" value="MetI-like_sf"/>
</dbReference>
<gene>
    <name evidence="9" type="ORF">JOF29_007164</name>
</gene>
<keyword evidence="2 7" id="KW-0813">Transport</keyword>
<evidence type="ECO:0000256" key="1">
    <source>
        <dbReference type="ARBA" id="ARBA00004651"/>
    </source>
</evidence>
<proteinExistence type="inferred from homology"/>
<comment type="caution">
    <text evidence="9">The sequence shown here is derived from an EMBL/GenBank/DDBJ whole genome shotgun (WGS) entry which is preliminary data.</text>
</comment>
<dbReference type="Proteomes" id="UP000755585">
    <property type="component" value="Unassembled WGS sequence"/>
</dbReference>
<dbReference type="Pfam" id="PF00528">
    <property type="entry name" value="BPD_transp_1"/>
    <property type="match status" value="1"/>
</dbReference>
<comment type="similarity">
    <text evidence="7">Belongs to the binding-protein-dependent transport system permease family.</text>
</comment>
<keyword evidence="5 7" id="KW-1133">Transmembrane helix</keyword>
<feature type="domain" description="ABC transmembrane type-1" evidence="8">
    <location>
        <begin position="86"/>
        <end position="301"/>
    </location>
</feature>
<keyword evidence="3" id="KW-1003">Cell membrane</keyword>
<keyword evidence="6 7" id="KW-0472">Membrane</keyword>
<comment type="subcellular location">
    <subcellularLocation>
        <location evidence="1 7">Cell membrane</location>
        <topology evidence="1 7">Multi-pass membrane protein</topology>
    </subcellularLocation>
</comment>
<feature type="transmembrane region" description="Helical" evidence="7">
    <location>
        <begin position="278"/>
        <end position="301"/>
    </location>
</feature>
<feature type="transmembrane region" description="Helical" evidence="7">
    <location>
        <begin position="90"/>
        <end position="111"/>
    </location>
</feature>
<keyword evidence="9" id="KW-0762">Sugar transport</keyword>
<evidence type="ECO:0000256" key="7">
    <source>
        <dbReference type="RuleBase" id="RU363032"/>
    </source>
</evidence>
<keyword evidence="4 7" id="KW-0812">Transmembrane</keyword>
<dbReference type="PANTHER" id="PTHR30193:SF37">
    <property type="entry name" value="INNER MEMBRANE ABC TRANSPORTER PERMEASE PROTEIN YCJO"/>
    <property type="match status" value="1"/>
</dbReference>
<evidence type="ECO:0000313" key="10">
    <source>
        <dbReference type="Proteomes" id="UP000755585"/>
    </source>
</evidence>
<dbReference type="InterPro" id="IPR000515">
    <property type="entry name" value="MetI-like"/>
</dbReference>
<evidence type="ECO:0000256" key="3">
    <source>
        <dbReference type="ARBA" id="ARBA00022475"/>
    </source>
</evidence>
<evidence type="ECO:0000256" key="5">
    <source>
        <dbReference type="ARBA" id="ARBA00022989"/>
    </source>
</evidence>
<dbReference type="CDD" id="cd06261">
    <property type="entry name" value="TM_PBP2"/>
    <property type="match status" value="1"/>
</dbReference>
<protein>
    <submittedName>
        <fullName evidence="9">Multiple sugar transport system permease protein/raffinose/stachyose/melibiose transport system permease protein</fullName>
    </submittedName>
</protein>
<keyword evidence="10" id="KW-1185">Reference proteome</keyword>
<dbReference type="InterPro" id="IPR051393">
    <property type="entry name" value="ABC_transporter_permease"/>
</dbReference>
<evidence type="ECO:0000256" key="6">
    <source>
        <dbReference type="ARBA" id="ARBA00023136"/>
    </source>
</evidence>